<dbReference type="Gene3D" id="1.10.443.10">
    <property type="entry name" value="Intergrase catalytic core"/>
    <property type="match status" value="1"/>
</dbReference>
<name>A0A4U0Z000_9RHOB</name>
<evidence type="ECO:0000313" key="6">
    <source>
        <dbReference type="EMBL" id="TKA98530.1"/>
    </source>
</evidence>
<evidence type="ECO:0000259" key="5">
    <source>
        <dbReference type="PROSITE" id="PS51898"/>
    </source>
</evidence>
<comment type="similarity">
    <text evidence="1">Belongs to the 'phage' integrase family.</text>
</comment>
<organism evidence="6 7">
    <name type="scientific">Cereibacter changlensis</name>
    <dbReference type="NCBI Taxonomy" id="402884"/>
    <lineage>
        <taxon>Bacteria</taxon>
        <taxon>Pseudomonadati</taxon>
        <taxon>Pseudomonadota</taxon>
        <taxon>Alphaproteobacteria</taxon>
        <taxon>Rhodobacterales</taxon>
        <taxon>Paracoccaceae</taxon>
        <taxon>Cereibacter</taxon>
    </lineage>
</organism>
<dbReference type="Proteomes" id="UP000306340">
    <property type="component" value="Unassembled WGS sequence"/>
</dbReference>
<dbReference type="Gene3D" id="1.10.150.130">
    <property type="match status" value="1"/>
</dbReference>
<dbReference type="InterPro" id="IPR011010">
    <property type="entry name" value="DNA_brk_join_enz"/>
</dbReference>
<dbReference type="Pfam" id="PF00589">
    <property type="entry name" value="Phage_integrase"/>
    <property type="match status" value="1"/>
</dbReference>
<proteinExistence type="inferred from homology"/>
<dbReference type="AlphaFoldDB" id="A0A4U0Z000"/>
<comment type="caution">
    <text evidence="6">The sequence shown here is derived from an EMBL/GenBank/DDBJ whole genome shotgun (WGS) entry which is preliminary data.</text>
</comment>
<keyword evidence="3" id="KW-0238">DNA-binding</keyword>
<evidence type="ECO:0000256" key="4">
    <source>
        <dbReference type="ARBA" id="ARBA00023172"/>
    </source>
</evidence>
<dbReference type="PANTHER" id="PTHR30349:SF64">
    <property type="entry name" value="PROPHAGE INTEGRASE INTD-RELATED"/>
    <property type="match status" value="1"/>
</dbReference>
<evidence type="ECO:0000313" key="7">
    <source>
        <dbReference type="Proteomes" id="UP000306340"/>
    </source>
</evidence>
<keyword evidence="2" id="KW-0229">DNA integration</keyword>
<sequence>MAKIIIRGVFPTYKNLSDGTRATYWYHRASGARLPGEKGSPEFLAAYLAAERIAPRDVNNVAALIRDYLQSPRFQKNKKGKAKAEGTMREYRRMATILEAEFGKMPVRALESPKVRGVFLDYHERIGEDRPREADNRLTVMSIILAYAADKGRITRNPLERFERLYSTDRSDMIWTEADVVRFMTGAPIDLQRAMILAIHTGQRYGDLIRLRWADYDGITIRLKQGKTSQRVAIKCTATLKTMLDATARQGPFILTRADGTPWQTAKDDKALAKAWHQRMEEAGFYPGGWEALSDEEKRGHLRFNDLRGTAVTLLAEAKATIPQICAITGHTLQSANRILERYLSMTEALSSAAIHLFENAPETAFANRLQTGAPAAKVGGENMKGKQ</sequence>
<dbReference type="RefSeq" id="WP_136790795.1">
    <property type="nucleotide sequence ID" value="NZ_SWAU01000001.1"/>
</dbReference>
<dbReference type="GO" id="GO:0003677">
    <property type="term" value="F:DNA binding"/>
    <property type="evidence" value="ECO:0007669"/>
    <property type="project" value="UniProtKB-KW"/>
</dbReference>
<dbReference type="InterPro" id="IPR010998">
    <property type="entry name" value="Integrase_recombinase_N"/>
</dbReference>
<feature type="domain" description="Tyr recombinase" evidence="5">
    <location>
        <begin position="170"/>
        <end position="356"/>
    </location>
</feature>
<dbReference type="PROSITE" id="PS51898">
    <property type="entry name" value="TYR_RECOMBINASE"/>
    <property type="match status" value="1"/>
</dbReference>
<evidence type="ECO:0000256" key="1">
    <source>
        <dbReference type="ARBA" id="ARBA00008857"/>
    </source>
</evidence>
<dbReference type="InterPro" id="IPR002104">
    <property type="entry name" value="Integrase_catalytic"/>
</dbReference>
<dbReference type="EMBL" id="SWAU01000001">
    <property type="protein sequence ID" value="TKA98530.1"/>
    <property type="molecule type" value="Genomic_DNA"/>
</dbReference>
<protein>
    <submittedName>
        <fullName evidence="6">Integrase</fullName>
    </submittedName>
</protein>
<dbReference type="SUPFAM" id="SSF56349">
    <property type="entry name" value="DNA breaking-rejoining enzymes"/>
    <property type="match status" value="1"/>
</dbReference>
<dbReference type="InterPro" id="IPR013762">
    <property type="entry name" value="Integrase-like_cat_sf"/>
</dbReference>
<dbReference type="GO" id="GO:0015074">
    <property type="term" value="P:DNA integration"/>
    <property type="evidence" value="ECO:0007669"/>
    <property type="project" value="UniProtKB-KW"/>
</dbReference>
<keyword evidence="4" id="KW-0233">DNA recombination</keyword>
<dbReference type="InterPro" id="IPR050090">
    <property type="entry name" value="Tyrosine_recombinase_XerCD"/>
</dbReference>
<evidence type="ECO:0000256" key="3">
    <source>
        <dbReference type="ARBA" id="ARBA00023125"/>
    </source>
</evidence>
<accession>A0A4U0Z000</accession>
<dbReference type="GO" id="GO:0006310">
    <property type="term" value="P:DNA recombination"/>
    <property type="evidence" value="ECO:0007669"/>
    <property type="project" value="UniProtKB-KW"/>
</dbReference>
<reference evidence="6 7" key="1">
    <citation type="submission" date="2019-04" db="EMBL/GenBank/DDBJ databases">
        <title>Crypto-aerobic microbial life in anoxic (sulfidic) marine sediments.</title>
        <authorList>
            <person name="Bhattacharya S."/>
            <person name="Roy C."/>
            <person name="Mondal N."/>
            <person name="Sarkar J."/>
            <person name="Mandal S."/>
            <person name="Rameez M.J."/>
            <person name="Ghosh W."/>
        </authorList>
    </citation>
    <scope>NUCLEOTIDE SEQUENCE [LARGE SCALE GENOMIC DNA]</scope>
    <source>
        <strain evidence="6 7">SBBC</strain>
    </source>
</reference>
<dbReference type="PANTHER" id="PTHR30349">
    <property type="entry name" value="PHAGE INTEGRASE-RELATED"/>
    <property type="match status" value="1"/>
</dbReference>
<gene>
    <name evidence="6" type="ORF">FAZ78_00285</name>
</gene>
<evidence type="ECO:0000256" key="2">
    <source>
        <dbReference type="ARBA" id="ARBA00022908"/>
    </source>
</evidence>